<name>A0ABY0VAP7_9ACTO</name>
<organism evidence="1 2">
    <name type="scientific">Schaalia radingae</name>
    <dbReference type="NCBI Taxonomy" id="131110"/>
    <lineage>
        <taxon>Bacteria</taxon>
        <taxon>Bacillati</taxon>
        <taxon>Actinomycetota</taxon>
        <taxon>Actinomycetes</taxon>
        <taxon>Actinomycetales</taxon>
        <taxon>Actinomycetaceae</taxon>
        <taxon>Schaalia</taxon>
    </lineage>
</organism>
<sequence>MFTSYRTPAFSPDELIAGFWLVLAYVHAGKVAEYVANNGEPTEAVLLTEGGTPHTWHEIDDIVEPVIRHHGLEHPDELAEKIAQNIVRTVWWVTQTNDKVSGEASQASISVADFDRARSALLEAWNVGSIAGMALWPPTARTVATRVGDGRWNTALSRLGIATYSGRRVGATRFSDEDIMKALQKFNDELHEESGEESSSSQVSDRLTYQNYCEWASEQRAAGERIVSGATIRQRYRSWKKALHKAFEQEG</sequence>
<evidence type="ECO:0000313" key="2">
    <source>
        <dbReference type="Proteomes" id="UP000198976"/>
    </source>
</evidence>
<reference evidence="1 2" key="1">
    <citation type="submission" date="2016-10" db="EMBL/GenBank/DDBJ databases">
        <authorList>
            <person name="Varghese N."/>
            <person name="Submissions S."/>
        </authorList>
    </citation>
    <scope>NUCLEOTIDE SEQUENCE [LARGE SCALE GENOMIC DNA]</scope>
    <source>
        <strain evidence="1 2">DSM 9169</strain>
    </source>
</reference>
<gene>
    <name evidence="1" type="ORF">SAMN04489714_1793</name>
</gene>
<evidence type="ECO:0008006" key="3">
    <source>
        <dbReference type="Google" id="ProtNLM"/>
    </source>
</evidence>
<accession>A0ABY0VAP7</accession>
<proteinExistence type="predicted"/>
<protein>
    <recommendedName>
        <fullName evidence="3">Lsr2 protein</fullName>
    </recommendedName>
</protein>
<evidence type="ECO:0000313" key="1">
    <source>
        <dbReference type="EMBL" id="SDU04025.1"/>
    </source>
</evidence>
<dbReference type="Proteomes" id="UP000198976">
    <property type="component" value="Chromosome I"/>
</dbReference>
<dbReference type="EMBL" id="LT629792">
    <property type="protein sequence ID" value="SDU04025.1"/>
    <property type="molecule type" value="Genomic_DNA"/>
</dbReference>
<keyword evidence="2" id="KW-1185">Reference proteome</keyword>